<dbReference type="SUPFAM" id="SSF48371">
    <property type="entry name" value="ARM repeat"/>
    <property type="match status" value="1"/>
</dbReference>
<sequence length="260" mass="28042">ELRRLAAPLVARLLRLEGDGAQPRLKALVSLLVADGSRRSAAQLLISEFAAEDLSLAGRLLVLDALAGAARELSNNVELPELPEDQGSYAAGAAQKPKAPELGTFGKTRRFASATRVPESLPNRFASELRYFLMPLVARWQQPDQGCARWATSEATLVAALLRCLGVLLECAGCASPDRDAAASECLAVSSEALTHADPHVRRCSLFLLSRVLLVGCELMVFERPEILSELEASPFREGDETCRRMAAGILACLSKYTLL</sequence>
<dbReference type="Gene3D" id="1.25.40.720">
    <property type="entry name" value="Telomere length regulation protein 2, C-terminal domain"/>
    <property type="match status" value="1"/>
</dbReference>
<comment type="caution">
    <text evidence="1">The sequence shown here is derived from an EMBL/GenBank/DDBJ whole genome shotgun (WGS) entry which is preliminary data.</text>
</comment>
<dbReference type="InterPro" id="IPR051970">
    <property type="entry name" value="TEL2_Regulation"/>
</dbReference>
<dbReference type="InterPro" id="IPR038528">
    <property type="entry name" value="TEL2_C_sf"/>
</dbReference>
<dbReference type="GO" id="GO:0005829">
    <property type="term" value="C:cytosol"/>
    <property type="evidence" value="ECO:0007669"/>
    <property type="project" value="TreeGrafter"/>
</dbReference>
<gene>
    <name evidence="1" type="ORF">PGLA2088_LOCUS19854</name>
</gene>
<dbReference type="AlphaFoldDB" id="A0A813JGH9"/>
<feature type="non-terminal residue" evidence="1">
    <location>
        <position position="1"/>
    </location>
</feature>
<dbReference type="PANTHER" id="PTHR15830">
    <property type="entry name" value="TELOMERE LENGTH REGULATION PROTEIN TEL2 FAMILY MEMBER"/>
    <property type="match status" value="1"/>
</dbReference>
<dbReference type="GO" id="GO:0042162">
    <property type="term" value="F:telomeric DNA binding"/>
    <property type="evidence" value="ECO:0007669"/>
    <property type="project" value="TreeGrafter"/>
</dbReference>
<evidence type="ECO:0000313" key="2">
    <source>
        <dbReference type="Proteomes" id="UP000626109"/>
    </source>
</evidence>
<dbReference type="EMBL" id="CAJNNW010025239">
    <property type="protein sequence ID" value="CAE8676394.1"/>
    <property type="molecule type" value="Genomic_DNA"/>
</dbReference>
<evidence type="ECO:0008006" key="3">
    <source>
        <dbReference type="Google" id="ProtNLM"/>
    </source>
</evidence>
<proteinExistence type="predicted"/>
<evidence type="ECO:0000313" key="1">
    <source>
        <dbReference type="EMBL" id="CAE8676394.1"/>
    </source>
</evidence>
<accession>A0A813JGH9</accession>
<organism evidence="1 2">
    <name type="scientific">Polarella glacialis</name>
    <name type="common">Dinoflagellate</name>
    <dbReference type="NCBI Taxonomy" id="89957"/>
    <lineage>
        <taxon>Eukaryota</taxon>
        <taxon>Sar</taxon>
        <taxon>Alveolata</taxon>
        <taxon>Dinophyceae</taxon>
        <taxon>Suessiales</taxon>
        <taxon>Suessiaceae</taxon>
        <taxon>Polarella</taxon>
    </lineage>
</organism>
<dbReference type="GO" id="GO:0051879">
    <property type="term" value="F:Hsp90 protein binding"/>
    <property type="evidence" value="ECO:0007669"/>
    <property type="project" value="TreeGrafter"/>
</dbReference>
<dbReference type="PANTHER" id="PTHR15830:SF10">
    <property type="entry name" value="TELOMERE LENGTH REGULATION PROTEIN TEL2 HOMOLOG"/>
    <property type="match status" value="1"/>
</dbReference>
<dbReference type="Proteomes" id="UP000626109">
    <property type="component" value="Unassembled WGS sequence"/>
</dbReference>
<reference evidence="1" key="1">
    <citation type="submission" date="2021-02" db="EMBL/GenBank/DDBJ databases">
        <authorList>
            <person name="Dougan E. K."/>
            <person name="Rhodes N."/>
            <person name="Thang M."/>
            <person name="Chan C."/>
        </authorList>
    </citation>
    <scope>NUCLEOTIDE SEQUENCE</scope>
</reference>
<name>A0A813JGH9_POLGL</name>
<dbReference type="GO" id="GO:0051083">
    <property type="term" value="P:'de novo' cotranslational protein folding"/>
    <property type="evidence" value="ECO:0007669"/>
    <property type="project" value="TreeGrafter"/>
</dbReference>
<protein>
    <recommendedName>
        <fullName evidence="3">HEAT repeat-containing protein 1</fullName>
    </recommendedName>
</protein>
<dbReference type="InterPro" id="IPR016024">
    <property type="entry name" value="ARM-type_fold"/>
</dbReference>